<protein>
    <submittedName>
        <fullName evidence="9">Nitrate transporter 1.2</fullName>
    </submittedName>
</protein>
<keyword evidence="5 8" id="KW-0472">Membrane</keyword>
<evidence type="ECO:0000313" key="10">
    <source>
        <dbReference type="Proteomes" id="UP001237642"/>
    </source>
</evidence>
<feature type="transmembrane region" description="Helical" evidence="8">
    <location>
        <begin position="20"/>
        <end position="48"/>
    </location>
</feature>
<feature type="transmembrane region" description="Helical" evidence="8">
    <location>
        <begin position="183"/>
        <end position="206"/>
    </location>
</feature>
<evidence type="ECO:0000256" key="2">
    <source>
        <dbReference type="ARBA" id="ARBA00005982"/>
    </source>
</evidence>
<proteinExistence type="inferred from homology"/>
<evidence type="ECO:0000256" key="6">
    <source>
        <dbReference type="ARBA" id="ARBA00044504"/>
    </source>
</evidence>
<evidence type="ECO:0000256" key="8">
    <source>
        <dbReference type="SAM" id="Phobius"/>
    </source>
</evidence>
<feature type="transmembrane region" description="Helical" evidence="8">
    <location>
        <begin position="60"/>
        <end position="80"/>
    </location>
</feature>
<dbReference type="Proteomes" id="UP001237642">
    <property type="component" value="Unassembled WGS sequence"/>
</dbReference>
<evidence type="ECO:0000256" key="4">
    <source>
        <dbReference type="ARBA" id="ARBA00022989"/>
    </source>
</evidence>
<dbReference type="SUPFAM" id="SSF103473">
    <property type="entry name" value="MFS general substrate transporter"/>
    <property type="match status" value="1"/>
</dbReference>
<evidence type="ECO:0000256" key="3">
    <source>
        <dbReference type="ARBA" id="ARBA00022692"/>
    </source>
</evidence>
<comment type="similarity">
    <text evidence="2">Belongs to the major facilitator superfamily. Proton-dependent oligopeptide transporter (POT/PTR) (TC 2.A.17) family.</text>
</comment>
<evidence type="ECO:0000256" key="5">
    <source>
        <dbReference type="ARBA" id="ARBA00023136"/>
    </source>
</evidence>
<dbReference type="GO" id="GO:0022857">
    <property type="term" value="F:transmembrane transporter activity"/>
    <property type="evidence" value="ECO:0007669"/>
    <property type="project" value="InterPro"/>
</dbReference>
<reference evidence="9" key="2">
    <citation type="submission" date="2023-05" db="EMBL/GenBank/DDBJ databases">
        <authorList>
            <person name="Schelkunov M.I."/>
        </authorList>
    </citation>
    <scope>NUCLEOTIDE SEQUENCE</scope>
    <source>
        <strain evidence="9">Hsosn_3</strain>
        <tissue evidence="9">Leaf</tissue>
    </source>
</reference>
<dbReference type="AlphaFoldDB" id="A0AAD8M932"/>
<keyword evidence="4 8" id="KW-1133">Transmembrane helix</keyword>
<dbReference type="InterPro" id="IPR036259">
    <property type="entry name" value="MFS_trans_sf"/>
</dbReference>
<feature type="transmembrane region" description="Helical" evidence="8">
    <location>
        <begin position="479"/>
        <end position="500"/>
    </location>
</feature>
<dbReference type="Pfam" id="PF00854">
    <property type="entry name" value="PTR2"/>
    <property type="match status" value="1"/>
</dbReference>
<organism evidence="9 10">
    <name type="scientific">Heracleum sosnowskyi</name>
    <dbReference type="NCBI Taxonomy" id="360622"/>
    <lineage>
        <taxon>Eukaryota</taxon>
        <taxon>Viridiplantae</taxon>
        <taxon>Streptophyta</taxon>
        <taxon>Embryophyta</taxon>
        <taxon>Tracheophyta</taxon>
        <taxon>Spermatophyta</taxon>
        <taxon>Magnoliopsida</taxon>
        <taxon>eudicotyledons</taxon>
        <taxon>Gunneridae</taxon>
        <taxon>Pentapetalae</taxon>
        <taxon>asterids</taxon>
        <taxon>campanulids</taxon>
        <taxon>Apiales</taxon>
        <taxon>Apiaceae</taxon>
        <taxon>Apioideae</taxon>
        <taxon>apioid superclade</taxon>
        <taxon>Tordylieae</taxon>
        <taxon>Tordyliinae</taxon>
        <taxon>Heracleum</taxon>
    </lineage>
</organism>
<dbReference type="PANTHER" id="PTHR11654">
    <property type="entry name" value="OLIGOPEPTIDE TRANSPORTER-RELATED"/>
    <property type="match status" value="1"/>
</dbReference>
<evidence type="ECO:0000256" key="1">
    <source>
        <dbReference type="ARBA" id="ARBA00004141"/>
    </source>
</evidence>
<evidence type="ECO:0000256" key="7">
    <source>
        <dbReference type="SAM" id="MobiDB-lite"/>
    </source>
</evidence>
<comment type="subcellular location">
    <subcellularLocation>
        <location evidence="1">Membrane</location>
        <topology evidence="1">Multi-pass membrane protein</topology>
    </subcellularLocation>
</comment>
<dbReference type="Gene3D" id="1.20.1250.20">
    <property type="entry name" value="MFS general substrate transporter like domains"/>
    <property type="match status" value="1"/>
</dbReference>
<gene>
    <name evidence="9" type="ORF">POM88_039703</name>
</gene>
<accession>A0AAD8M932</accession>
<feature type="transmembrane region" description="Helical" evidence="8">
    <location>
        <begin position="445"/>
        <end position="467"/>
    </location>
</feature>
<feature type="transmembrane region" description="Helical" evidence="8">
    <location>
        <begin position="365"/>
        <end position="385"/>
    </location>
</feature>
<reference evidence="9" key="1">
    <citation type="submission" date="2023-02" db="EMBL/GenBank/DDBJ databases">
        <title>Genome of toxic invasive species Heracleum sosnowskyi carries increased number of genes despite the absence of recent whole-genome duplications.</title>
        <authorList>
            <person name="Schelkunov M."/>
            <person name="Shtratnikova V."/>
            <person name="Makarenko M."/>
            <person name="Klepikova A."/>
            <person name="Omelchenko D."/>
            <person name="Novikova G."/>
            <person name="Obukhova E."/>
            <person name="Bogdanov V."/>
            <person name="Penin A."/>
            <person name="Logacheva M."/>
        </authorList>
    </citation>
    <scope>NUCLEOTIDE SEQUENCE</scope>
    <source>
        <strain evidence="9">Hsosn_3</strain>
        <tissue evidence="9">Leaf</tissue>
    </source>
</reference>
<comment type="similarity">
    <text evidence="6">Belongs to the major facilitator superfamily. Phosphate:H(+) symporter (TC 2.A.1.9) family.</text>
</comment>
<feature type="compositionally biased region" description="Basic and acidic residues" evidence="7">
    <location>
        <begin position="585"/>
        <end position="607"/>
    </location>
</feature>
<feature type="region of interest" description="Disordered" evidence="7">
    <location>
        <begin position="576"/>
        <end position="643"/>
    </location>
</feature>
<feature type="transmembrane region" description="Helical" evidence="8">
    <location>
        <begin position="212"/>
        <end position="237"/>
    </location>
</feature>
<feature type="transmembrane region" description="Helical" evidence="8">
    <location>
        <begin position="328"/>
        <end position="345"/>
    </location>
</feature>
<feature type="transmembrane region" description="Helical" evidence="8">
    <location>
        <begin position="527"/>
        <end position="546"/>
    </location>
</feature>
<name>A0AAD8M932_9APIA</name>
<comment type="caution">
    <text evidence="9">The sequence shown here is derived from an EMBL/GenBank/DDBJ whole genome shotgun (WGS) entry which is preliminary data.</text>
</comment>
<feature type="compositionally biased region" description="Basic and acidic residues" evidence="7">
    <location>
        <begin position="616"/>
        <end position="632"/>
    </location>
</feature>
<dbReference type="EMBL" id="JAUIZM010000009">
    <property type="protein sequence ID" value="KAK1364142.1"/>
    <property type="molecule type" value="Genomic_DNA"/>
</dbReference>
<feature type="transmembrane region" description="Helical" evidence="8">
    <location>
        <begin position="92"/>
        <end position="111"/>
    </location>
</feature>
<evidence type="ECO:0000313" key="9">
    <source>
        <dbReference type="EMBL" id="KAK1364142.1"/>
    </source>
</evidence>
<keyword evidence="10" id="KW-1185">Reference proteome</keyword>
<sequence length="643" mass="71723">MGEEDGGKYHRFLNPKKGGFRAASFIFGLTSLDTTAFIVCIVTMFLYFMRVMYFDLAGAANTMTNFMGCSFLLSLVGGFISDTYINRFHTCLIFGCIEVLAFALMTIQANLKSLHPSNCRTTNCVELGDCKRSSCLEGNTAFMFYISLSLLALGSGGVRGSLPSLGADQFNRNDPKEAKLLGRYFNWLLLSTTSGSIIGVTVIVKISLTYGWWWGFFLSTILCFIGFSVLSLGTTFYRLQIPGNSPIIQVLQVLVAAFKNRKLSLSENANELYESKEEAILAPKLSHTNQFRWLDKAAIYGAEGTTPWTLCTVNQVEEVKILTRMMPILFSTIIMNTCLAQLQTFSLAQGNIMDLHLGSYKFPAASIPVIPLLFISILLPVYEFIFVPFARKISGHPSGITQLQRVGVGLVLSAVSMAVAGFVEVKRRNQSLIDPKNPISLFWLSFQYGIFGIADMFTFVGLLEFFYREAPVGMRSLSTSFTYISLSFGYFLSSVFVDIINSVTEKVTPSKLGWLHGLDLNKNNLNLFYWFLAILSCINFINYLYWATWYKYKVEETQGNPTFELDSSKAQDDVAQLKSEAQEDFATKTKNESQDPKPTTEAKKDESSPTNESQEDASKLQNEAHDSLKNTKEASGVQQTGYS</sequence>
<keyword evidence="3 8" id="KW-0812">Transmembrane</keyword>
<dbReference type="GO" id="GO:0016020">
    <property type="term" value="C:membrane"/>
    <property type="evidence" value="ECO:0007669"/>
    <property type="project" value="UniProtKB-SubCell"/>
</dbReference>
<dbReference type="InterPro" id="IPR000109">
    <property type="entry name" value="POT_fam"/>
</dbReference>
<feature type="transmembrane region" description="Helical" evidence="8">
    <location>
        <begin position="142"/>
        <end position="162"/>
    </location>
</feature>
<feature type="transmembrane region" description="Helical" evidence="8">
    <location>
        <begin position="406"/>
        <end position="425"/>
    </location>
</feature>